<comment type="subcellular location">
    <subcellularLocation>
        <location evidence="11">Cell membrane</location>
        <topology evidence="11">Single-pass membrane protein</topology>
    </subcellularLocation>
</comment>
<evidence type="ECO:0000313" key="13">
    <source>
        <dbReference type="Proteomes" id="UP001612915"/>
    </source>
</evidence>
<organism evidence="12 13">
    <name type="scientific">Spongisporangium articulatum</name>
    <dbReference type="NCBI Taxonomy" id="3362603"/>
    <lineage>
        <taxon>Bacteria</taxon>
        <taxon>Bacillati</taxon>
        <taxon>Actinomycetota</taxon>
        <taxon>Actinomycetes</taxon>
        <taxon>Kineosporiales</taxon>
        <taxon>Kineosporiaceae</taxon>
        <taxon>Spongisporangium</taxon>
    </lineage>
</organism>
<evidence type="ECO:0000256" key="1">
    <source>
        <dbReference type="ARBA" id="ARBA00022448"/>
    </source>
</evidence>
<keyword evidence="4 11" id="KW-0812">Transmembrane</keyword>
<comment type="function">
    <text evidence="11">Part of the high-affinity ATP-driven potassium transport (or Kdp) system, which catalyzes the hydrolysis of ATP coupled with the electrogenic transport of potassium into the cytoplasm. This subunit acts as a catalytic chaperone that increases the ATP-binding affinity of the ATP-hydrolyzing subunit KdpB by the formation of a transient KdpB/KdpC/ATP ternary complex.</text>
</comment>
<evidence type="ECO:0000256" key="2">
    <source>
        <dbReference type="ARBA" id="ARBA00022475"/>
    </source>
</evidence>
<keyword evidence="13" id="KW-1185">Reference proteome</keyword>
<comment type="caution">
    <text evidence="12">The sequence shown here is derived from an EMBL/GenBank/DDBJ whole genome shotgun (WGS) entry which is preliminary data.</text>
</comment>
<keyword evidence="7 11" id="KW-0630">Potassium</keyword>
<evidence type="ECO:0000313" key="12">
    <source>
        <dbReference type="EMBL" id="MFI7588670.1"/>
    </source>
</evidence>
<dbReference type="Proteomes" id="UP001612915">
    <property type="component" value="Unassembled WGS sequence"/>
</dbReference>
<dbReference type="Pfam" id="PF02669">
    <property type="entry name" value="KdpC"/>
    <property type="match status" value="1"/>
</dbReference>
<sequence length="220" mass="22490">MLSVRRPVVAQTVAGLRALLVFTVICGILYPAVVLGLAQLPGLKPRADGSLLTDHGRPVGSSLIGQSFTDAAGQPLMRYFQSRPSAGGYDPTASGASNLGPESPDLLSQVCARSAAVGALEGVSGARPYCADGAGTRARGGAPADPAVPADAVTASGSGLDPDISPAYARLQERRVAAARGLPVDTVRRLVEEHTTGRTLGFLGEPVVNVVELNLALDQL</sequence>
<dbReference type="EMBL" id="JBITLV010000005">
    <property type="protein sequence ID" value="MFI7588670.1"/>
    <property type="molecule type" value="Genomic_DNA"/>
</dbReference>
<gene>
    <name evidence="11" type="primary">kdpC</name>
    <name evidence="12" type="ORF">ACIB24_16485</name>
</gene>
<dbReference type="PANTHER" id="PTHR30042">
    <property type="entry name" value="POTASSIUM-TRANSPORTING ATPASE C CHAIN"/>
    <property type="match status" value="1"/>
</dbReference>
<keyword evidence="8 11" id="KW-1133">Transmembrane helix</keyword>
<accession>A0ABW8AQL6</accession>
<comment type="similarity">
    <text evidence="11">Belongs to the KdpC family.</text>
</comment>
<keyword evidence="1 11" id="KW-0813">Transport</keyword>
<dbReference type="HAMAP" id="MF_00276">
    <property type="entry name" value="KdpC"/>
    <property type="match status" value="1"/>
</dbReference>
<comment type="subunit">
    <text evidence="11">The system is composed of three essential subunits: KdpA, KdpB and KdpC.</text>
</comment>
<evidence type="ECO:0000256" key="7">
    <source>
        <dbReference type="ARBA" id="ARBA00022958"/>
    </source>
</evidence>
<keyword evidence="3 11" id="KW-0633">Potassium transport</keyword>
<evidence type="ECO:0000256" key="3">
    <source>
        <dbReference type="ARBA" id="ARBA00022538"/>
    </source>
</evidence>
<evidence type="ECO:0000256" key="10">
    <source>
        <dbReference type="ARBA" id="ARBA00023136"/>
    </source>
</evidence>
<reference evidence="12 13" key="1">
    <citation type="submission" date="2024-10" db="EMBL/GenBank/DDBJ databases">
        <title>The Natural Products Discovery Center: Release of the First 8490 Sequenced Strains for Exploring Actinobacteria Biosynthetic Diversity.</title>
        <authorList>
            <person name="Kalkreuter E."/>
            <person name="Kautsar S.A."/>
            <person name="Yang D."/>
            <person name="Bader C.D."/>
            <person name="Teijaro C.N."/>
            <person name="Fluegel L."/>
            <person name="Davis C.M."/>
            <person name="Simpson J.R."/>
            <person name="Lauterbach L."/>
            <person name="Steele A.D."/>
            <person name="Gui C."/>
            <person name="Meng S."/>
            <person name="Li G."/>
            <person name="Viehrig K."/>
            <person name="Ye F."/>
            <person name="Su P."/>
            <person name="Kiefer A.F."/>
            <person name="Nichols A."/>
            <person name="Cepeda A.J."/>
            <person name="Yan W."/>
            <person name="Fan B."/>
            <person name="Jiang Y."/>
            <person name="Adhikari A."/>
            <person name="Zheng C.-J."/>
            <person name="Schuster L."/>
            <person name="Cowan T.M."/>
            <person name="Smanski M.J."/>
            <person name="Chevrette M.G."/>
            <person name="De Carvalho L.P.S."/>
            <person name="Shen B."/>
        </authorList>
    </citation>
    <scope>NUCLEOTIDE SEQUENCE [LARGE SCALE GENOMIC DNA]</scope>
    <source>
        <strain evidence="12 13">NPDC049639</strain>
    </source>
</reference>
<dbReference type="RefSeq" id="WP_398282598.1">
    <property type="nucleotide sequence ID" value="NZ_JBITLV010000005.1"/>
</dbReference>
<evidence type="ECO:0000256" key="4">
    <source>
        <dbReference type="ARBA" id="ARBA00022692"/>
    </source>
</evidence>
<keyword evidence="5 11" id="KW-0547">Nucleotide-binding</keyword>
<evidence type="ECO:0000256" key="6">
    <source>
        <dbReference type="ARBA" id="ARBA00022840"/>
    </source>
</evidence>
<keyword evidence="2 11" id="KW-1003">Cell membrane</keyword>
<keyword evidence="6 11" id="KW-0067">ATP-binding</keyword>
<keyword evidence="10 11" id="KW-0472">Membrane</keyword>
<evidence type="ECO:0000256" key="5">
    <source>
        <dbReference type="ARBA" id="ARBA00022741"/>
    </source>
</evidence>
<proteinExistence type="inferred from homology"/>
<evidence type="ECO:0000256" key="8">
    <source>
        <dbReference type="ARBA" id="ARBA00022989"/>
    </source>
</evidence>
<dbReference type="PIRSF" id="PIRSF001296">
    <property type="entry name" value="K_ATPase_KdpC"/>
    <property type="match status" value="1"/>
</dbReference>
<evidence type="ECO:0000256" key="9">
    <source>
        <dbReference type="ARBA" id="ARBA00023065"/>
    </source>
</evidence>
<dbReference type="InterPro" id="IPR003820">
    <property type="entry name" value="KdpC"/>
</dbReference>
<keyword evidence="9 11" id="KW-0406">Ion transport</keyword>
<dbReference type="PANTHER" id="PTHR30042:SF2">
    <property type="entry name" value="POTASSIUM-TRANSPORTING ATPASE KDPC SUBUNIT"/>
    <property type="match status" value="1"/>
</dbReference>
<evidence type="ECO:0000256" key="11">
    <source>
        <dbReference type="HAMAP-Rule" id="MF_00276"/>
    </source>
</evidence>
<name>A0ABW8AQL6_9ACTN</name>
<feature type="transmembrane region" description="Helical" evidence="11">
    <location>
        <begin position="20"/>
        <end position="38"/>
    </location>
</feature>
<protein>
    <recommendedName>
        <fullName evidence="11">Potassium-transporting ATPase KdpC subunit</fullName>
    </recommendedName>
    <alternativeName>
        <fullName evidence="11">ATP phosphohydrolase [potassium-transporting] C chain</fullName>
    </alternativeName>
    <alternativeName>
        <fullName evidence="11">Potassium-binding and translocating subunit C</fullName>
    </alternativeName>
    <alternativeName>
        <fullName evidence="11">Potassium-translocating ATPase C chain</fullName>
    </alternativeName>
</protein>